<evidence type="ECO:0000313" key="1">
    <source>
        <dbReference type="EMBL" id="MBB4107030.1"/>
    </source>
</evidence>
<gene>
    <name evidence="1" type="ORF">GGQ60_000990</name>
</gene>
<comment type="caution">
    <text evidence="1">The sequence shown here is derived from an EMBL/GenBank/DDBJ whole genome shotgun (WGS) entry which is preliminary data.</text>
</comment>
<dbReference type="EMBL" id="JACIEF010000001">
    <property type="protein sequence ID" value="MBB4107030.1"/>
    <property type="molecule type" value="Genomic_DNA"/>
</dbReference>
<evidence type="ECO:0000313" key="2">
    <source>
        <dbReference type="Proteomes" id="UP000532273"/>
    </source>
</evidence>
<proteinExistence type="predicted"/>
<dbReference type="Proteomes" id="UP000532273">
    <property type="component" value="Unassembled WGS sequence"/>
</dbReference>
<dbReference type="AlphaFoldDB" id="A0A7W6KAA4"/>
<name>A0A7W6KAA4_9SPHI</name>
<protein>
    <submittedName>
        <fullName evidence="1">Uncharacterized protein</fullName>
    </submittedName>
</protein>
<organism evidence="1 2">
    <name type="scientific">Pedobacter zeae</name>
    <dbReference type="NCBI Taxonomy" id="1737356"/>
    <lineage>
        <taxon>Bacteria</taxon>
        <taxon>Pseudomonadati</taxon>
        <taxon>Bacteroidota</taxon>
        <taxon>Sphingobacteriia</taxon>
        <taxon>Sphingobacteriales</taxon>
        <taxon>Sphingobacteriaceae</taxon>
        <taxon>Pedobacter</taxon>
    </lineage>
</organism>
<accession>A0A7W6KAA4</accession>
<reference evidence="1 2" key="1">
    <citation type="submission" date="2020-08" db="EMBL/GenBank/DDBJ databases">
        <title>Genomic Encyclopedia of Type Strains, Phase IV (KMG-IV): sequencing the most valuable type-strain genomes for metagenomic binning, comparative biology and taxonomic classification.</title>
        <authorList>
            <person name="Goeker M."/>
        </authorList>
    </citation>
    <scope>NUCLEOTIDE SEQUENCE [LARGE SCALE GENOMIC DNA]</scope>
    <source>
        <strain evidence="1 2">DSM 100774</strain>
    </source>
</reference>
<sequence length="142" mass="16674">MILLDRKAGGRNLKIQISPFRCASVEMTKCIKKLECCQENLQTFQYDNFATFVGAIPLSLSQIFQCYKVQCISRYELFRYRLFPSTFKFQMILLDRKAGGRNLKIQISPFCCTSVEMTKCIKNWNVVRRTFKHSNMITFQLL</sequence>